<evidence type="ECO:0000256" key="5">
    <source>
        <dbReference type="SAM" id="Phobius"/>
    </source>
</evidence>
<evidence type="ECO:0000256" key="2">
    <source>
        <dbReference type="ARBA" id="ARBA00022692"/>
    </source>
</evidence>
<dbReference type="PANTHER" id="PTHR33507:SF4">
    <property type="entry name" value="NODULATION COMPETITIVENESS PROTEIN NFED"/>
    <property type="match status" value="1"/>
</dbReference>
<dbReference type="EMBL" id="CP036263">
    <property type="protein sequence ID" value="QDS97625.1"/>
    <property type="molecule type" value="Genomic_DNA"/>
</dbReference>
<keyword evidence="3 5" id="KW-1133">Transmembrane helix</keyword>
<dbReference type="KEGG" id="amob:HG15A2_08890"/>
<gene>
    <name evidence="8" type="ORF">HG15A2_08890</name>
</gene>
<sequence length="196" mass="20889">MTLFDPLGWAIIFMLLGCGLIVLEVFIPSGGVISFFAVVALVASLVMAFRRDLTTGLSFIMISLVAVPSVVGLAFKAWPHTPMGRSFLGELPDEEDSKPHDARRALVGRVGVARTKMLPSGSVLVDDQLLDAVSQGRAIDPGQAIVVVEVSSNRVVVRAAQQHEAAGLATSQKELLTKPLEEFGLEGIDELNEPLG</sequence>
<evidence type="ECO:0000313" key="9">
    <source>
        <dbReference type="Proteomes" id="UP000319852"/>
    </source>
</evidence>
<evidence type="ECO:0000256" key="1">
    <source>
        <dbReference type="ARBA" id="ARBA00004141"/>
    </source>
</evidence>
<dbReference type="InterPro" id="IPR052165">
    <property type="entry name" value="Membrane_assoc_protease"/>
</dbReference>
<dbReference type="InterPro" id="IPR002810">
    <property type="entry name" value="NfeD-like_C"/>
</dbReference>
<feature type="transmembrane region" description="Helical" evidence="5">
    <location>
        <begin position="55"/>
        <end position="75"/>
    </location>
</feature>
<dbReference type="RefSeq" id="WP_145058154.1">
    <property type="nucleotide sequence ID" value="NZ_CP036263.1"/>
</dbReference>
<keyword evidence="9" id="KW-1185">Reference proteome</keyword>
<feature type="domain" description="NfeD integral membrane" evidence="7">
    <location>
        <begin position="9"/>
        <end position="73"/>
    </location>
</feature>
<keyword evidence="4 5" id="KW-0472">Membrane</keyword>
<proteinExistence type="predicted"/>
<name>A0A517MRW7_9BACT</name>
<dbReference type="GO" id="GO:0016020">
    <property type="term" value="C:membrane"/>
    <property type="evidence" value="ECO:0007669"/>
    <property type="project" value="UniProtKB-SubCell"/>
</dbReference>
<accession>A0A517MRW7</accession>
<comment type="subcellular location">
    <subcellularLocation>
        <location evidence="1">Membrane</location>
        <topology evidence="1">Multi-pass membrane protein</topology>
    </subcellularLocation>
</comment>
<dbReference type="InterPro" id="IPR056739">
    <property type="entry name" value="NfeD_membrane"/>
</dbReference>
<dbReference type="PANTHER" id="PTHR33507">
    <property type="entry name" value="INNER MEMBRANE PROTEIN YBBJ"/>
    <property type="match status" value="1"/>
</dbReference>
<feature type="transmembrane region" description="Helical" evidence="5">
    <location>
        <begin position="30"/>
        <end position="49"/>
    </location>
</feature>
<feature type="transmembrane region" description="Helical" evidence="5">
    <location>
        <begin position="6"/>
        <end position="23"/>
    </location>
</feature>
<dbReference type="SUPFAM" id="SSF141322">
    <property type="entry name" value="NfeD domain-like"/>
    <property type="match status" value="1"/>
</dbReference>
<evidence type="ECO:0000313" key="8">
    <source>
        <dbReference type="EMBL" id="QDS97625.1"/>
    </source>
</evidence>
<dbReference type="Pfam" id="PF24961">
    <property type="entry name" value="NfeD_membrane"/>
    <property type="match status" value="1"/>
</dbReference>
<evidence type="ECO:0000256" key="3">
    <source>
        <dbReference type="ARBA" id="ARBA00022989"/>
    </source>
</evidence>
<evidence type="ECO:0000256" key="4">
    <source>
        <dbReference type="ARBA" id="ARBA00023136"/>
    </source>
</evidence>
<dbReference type="Proteomes" id="UP000319852">
    <property type="component" value="Chromosome"/>
</dbReference>
<dbReference type="AlphaFoldDB" id="A0A517MRW7"/>
<keyword evidence="2 5" id="KW-0812">Transmembrane</keyword>
<dbReference type="InterPro" id="IPR012340">
    <property type="entry name" value="NA-bd_OB-fold"/>
</dbReference>
<organism evidence="8 9">
    <name type="scientific">Adhaeretor mobilis</name>
    <dbReference type="NCBI Taxonomy" id="1930276"/>
    <lineage>
        <taxon>Bacteria</taxon>
        <taxon>Pseudomonadati</taxon>
        <taxon>Planctomycetota</taxon>
        <taxon>Planctomycetia</taxon>
        <taxon>Pirellulales</taxon>
        <taxon>Lacipirellulaceae</taxon>
        <taxon>Adhaeretor</taxon>
    </lineage>
</organism>
<dbReference type="OrthoDB" id="283587at2"/>
<reference evidence="8 9" key="1">
    <citation type="submission" date="2019-02" db="EMBL/GenBank/DDBJ databases">
        <title>Deep-cultivation of Planctomycetes and their phenomic and genomic characterization uncovers novel biology.</title>
        <authorList>
            <person name="Wiegand S."/>
            <person name="Jogler M."/>
            <person name="Boedeker C."/>
            <person name="Pinto D."/>
            <person name="Vollmers J."/>
            <person name="Rivas-Marin E."/>
            <person name="Kohn T."/>
            <person name="Peeters S.H."/>
            <person name="Heuer A."/>
            <person name="Rast P."/>
            <person name="Oberbeckmann S."/>
            <person name="Bunk B."/>
            <person name="Jeske O."/>
            <person name="Meyerdierks A."/>
            <person name="Storesund J.E."/>
            <person name="Kallscheuer N."/>
            <person name="Luecker S."/>
            <person name="Lage O.M."/>
            <person name="Pohl T."/>
            <person name="Merkel B.J."/>
            <person name="Hornburger P."/>
            <person name="Mueller R.-W."/>
            <person name="Bruemmer F."/>
            <person name="Labrenz M."/>
            <person name="Spormann A.M."/>
            <person name="Op den Camp H."/>
            <person name="Overmann J."/>
            <person name="Amann R."/>
            <person name="Jetten M.S.M."/>
            <person name="Mascher T."/>
            <person name="Medema M.H."/>
            <person name="Devos D.P."/>
            <person name="Kaster A.-K."/>
            <person name="Ovreas L."/>
            <person name="Rohde M."/>
            <person name="Galperin M.Y."/>
            <person name="Jogler C."/>
        </authorList>
    </citation>
    <scope>NUCLEOTIDE SEQUENCE [LARGE SCALE GENOMIC DNA]</scope>
    <source>
        <strain evidence="8 9">HG15A2</strain>
    </source>
</reference>
<dbReference type="Gene3D" id="2.40.50.140">
    <property type="entry name" value="Nucleic acid-binding proteins"/>
    <property type="match status" value="1"/>
</dbReference>
<protein>
    <submittedName>
        <fullName evidence="8">Uncharacterized protein</fullName>
    </submittedName>
</protein>
<feature type="domain" description="NfeD-like C-terminal" evidence="6">
    <location>
        <begin position="104"/>
        <end position="158"/>
    </location>
</feature>
<evidence type="ECO:0000259" key="6">
    <source>
        <dbReference type="Pfam" id="PF01957"/>
    </source>
</evidence>
<dbReference type="Pfam" id="PF01957">
    <property type="entry name" value="NfeD"/>
    <property type="match status" value="1"/>
</dbReference>
<evidence type="ECO:0000259" key="7">
    <source>
        <dbReference type="Pfam" id="PF24961"/>
    </source>
</evidence>